<feature type="compositionally biased region" description="Basic and acidic residues" evidence="1">
    <location>
        <begin position="71"/>
        <end position="81"/>
    </location>
</feature>
<feature type="region of interest" description="Disordered" evidence="1">
    <location>
        <begin position="119"/>
        <end position="199"/>
    </location>
</feature>
<feature type="transmembrane region" description="Helical" evidence="2">
    <location>
        <begin position="28"/>
        <end position="53"/>
    </location>
</feature>
<evidence type="ECO:0000256" key="2">
    <source>
        <dbReference type="SAM" id="Phobius"/>
    </source>
</evidence>
<dbReference type="KEGG" id="mbrn:26239097"/>
<evidence type="ECO:0000313" key="3">
    <source>
        <dbReference type="EMBL" id="QLI63906.1"/>
    </source>
</evidence>
<dbReference type="EMBL" id="CP058932">
    <property type="protein sequence ID" value="QLI63906.1"/>
    <property type="molecule type" value="Genomic_DNA"/>
</dbReference>
<organism evidence="3 4">
    <name type="scientific">Metarhizium brunneum</name>
    <dbReference type="NCBI Taxonomy" id="500148"/>
    <lineage>
        <taxon>Eukaryota</taxon>
        <taxon>Fungi</taxon>
        <taxon>Dikarya</taxon>
        <taxon>Ascomycota</taxon>
        <taxon>Pezizomycotina</taxon>
        <taxon>Sordariomycetes</taxon>
        <taxon>Hypocreomycetidae</taxon>
        <taxon>Hypocreales</taxon>
        <taxon>Clavicipitaceae</taxon>
        <taxon>Metarhizium</taxon>
    </lineage>
</organism>
<feature type="compositionally biased region" description="Polar residues" evidence="1">
    <location>
        <begin position="162"/>
        <end position="182"/>
    </location>
</feature>
<dbReference type="RefSeq" id="XP_014549653.2">
    <property type="nucleotide sequence ID" value="XM_014694167.2"/>
</dbReference>
<protein>
    <submittedName>
        <fullName evidence="3">Uncharacterized protein</fullName>
    </submittedName>
</protein>
<keyword evidence="2" id="KW-1133">Transmembrane helix</keyword>
<gene>
    <name evidence="3" type="ORF">G6M90_00g008560</name>
</gene>
<proteinExistence type="predicted"/>
<keyword evidence="2" id="KW-0472">Membrane</keyword>
<dbReference type="OrthoDB" id="4940182at2759"/>
<keyword evidence="4" id="KW-1185">Reference proteome</keyword>
<evidence type="ECO:0000313" key="4">
    <source>
        <dbReference type="Proteomes" id="UP000510686"/>
    </source>
</evidence>
<feature type="compositionally biased region" description="Basic and acidic residues" evidence="1">
    <location>
        <begin position="129"/>
        <end position="148"/>
    </location>
</feature>
<name>A0A7D5YYK6_9HYPO</name>
<dbReference type="GeneID" id="26239097"/>
<dbReference type="AlphaFoldDB" id="A0A7D5YYK6"/>
<sequence length="199" mass="21923">MTPSLPVPVTVATNRCLHKRDDYDGPNLAVLIPVIVILTLIAVFFFGWLGVPWPKIMAWWKRKRSRTAATSKDHHDHDQELQHQSPSGRAEPQPQPQPQPQPGSRLSYAKAFERSHIDALKLPSVGADPKPKTAKEPSKRVMEGEEANRPPTRASTEAPPSGSLTPDLSAGQMTPGQQSTLSAVPERRASPWDPTRNPD</sequence>
<keyword evidence="2" id="KW-0812">Transmembrane</keyword>
<dbReference type="Proteomes" id="UP000510686">
    <property type="component" value="Chromosome 1"/>
</dbReference>
<feature type="compositionally biased region" description="Basic and acidic residues" evidence="1">
    <location>
        <begin position="185"/>
        <end position="199"/>
    </location>
</feature>
<feature type="region of interest" description="Disordered" evidence="1">
    <location>
        <begin position="68"/>
        <end position="107"/>
    </location>
</feature>
<reference evidence="3 4" key="1">
    <citation type="submission" date="2020-07" db="EMBL/GenBank/DDBJ databases">
        <title>Telomere length de novo assembly of all 7 chromosomes of the fungus, Metarhizium brunneum, using a novel assembly pipeline.</title>
        <authorList>
            <person name="Saud z."/>
            <person name="Kortsinoglou A."/>
            <person name="Kouvelis V.N."/>
            <person name="Butt T.M."/>
        </authorList>
    </citation>
    <scope>NUCLEOTIDE SEQUENCE [LARGE SCALE GENOMIC DNA]</scope>
    <source>
        <strain evidence="3 4">4556</strain>
    </source>
</reference>
<evidence type="ECO:0000256" key="1">
    <source>
        <dbReference type="SAM" id="MobiDB-lite"/>
    </source>
</evidence>
<accession>A0A7D5YYK6</accession>